<comment type="caution">
    <text evidence="2">The sequence shown here is derived from an EMBL/GenBank/DDBJ whole genome shotgun (WGS) entry which is preliminary data.</text>
</comment>
<dbReference type="AlphaFoldDB" id="A0A4Y2SL93"/>
<evidence type="ECO:0000256" key="1">
    <source>
        <dbReference type="SAM" id="MobiDB-lite"/>
    </source>
</evidence>
<reference evidence="2 4" key="1">
    <citation type="journal article" date="2019" name="Sci. Rep.">
        <title>Orb-weaving spider Araneus ventricosus genome elucidates the spidroin gene catalogue.</title>
        <authorList>
            <person name="Kono N."/>
            <person name="Nakamura H."/>
            <person name="Ohtoshi R."/>
            <person name="Moran D.A.P."/>
            <person name="Shinohara A."/>
            <person name="Yoshida Y."/>
            <person name="Fujiwara M."/>
            <person name="Mori M."/>
            <person name="Tomita M."/>
            <person name="Arakawa K."/>
        </authorList>
    </citation>
    <scope>NUCLEOTIDE SEQUENCE [LARGE SCALE GENOMIC DNA]</scope>
</reference>
<dbReference type="EMBL" id="BGPR01022586">
    <property type="protein sequence ID" value="GBN89045.1"/>
    <property type="molecule type" value="Genomic_DNA"/>
</dbReference>
<accession>A0A4Y2SL93</accession>
<organism evidence="2 4">
    <name type="scientific">Araneus ventricosus</name>
    <name type="common">Orbweaver spider</name>
    <name type="synonym">Epeira ventricosa</name>
    <dbReference type="NCBI Taxonomy" id="182803"/>
    <lineage>
        <taxon>Eukaryota</taxon>
        <taxon>Metazoa</taxon>
        <taxon>Ecdysozoa</taxon>
        <taxon>Arthropoda</taxon>
        <taxon>Chelicerata</taxon>
        <taxon>Arachnida</taxon>
        <taxon>Araneae</taxon>
        <taxon>Araneomorphae</taxon>
        <taxon>Entelegynae</taxon>
        <taxon>Araneoidea</taxon>
        <taxon>Araneidae</taxon>
        <taxon>Araneus</taxon>
    </lineage>
</organism>
<sequence length="96" mass="11348">MKEEKEVMRHINEMQISAIQKEEGSNAPTSHSKHSLSEDYSPDYYQFINTPITQRNRLTADRYSGDCDQQQRSSPLIRRFTRFRCPPAYLQDYDLS</sequence>
<protein>
    <submittedName>
        <fullName evidence="2">Uncharacterized protein</fullName>
    </submittedName>
</protein>
<dbReference type="Proteomes" id="UP000499080">
    <property type="component" value="Unassembled WGS sequence"/>
</dbReference>
<evidence type="ECO:0000313" key="4">
    <source>
        <dbReference type="Proteomes" id="UP000499080"/>
    </source>
</evidence>
<feature type="region of interest" description="Disordered" evidence="1">
    <location>
        <begin position="15"/>
        <end position="38"/>
    </location>
</feature>
<gene>
    <name evidence="2" type="ORF">AVEN_22732_1</name>
    <name evidence="3" type="ORF">AVEN_254214_1</name>
</gene>
<dbReference type="EMBL" id="BGPR01022582">
    <property type="protein sequence ID" value="GBN89032.1"/>
    <property type="molecule type" value="Genomic_DNA"/>
</dbReference>
<evidence type="ECO:0000313" key="3">
    <source>
        <dbReference type="EMBL" id="GBN89045.1"/>
    </source>
</evidence>
<evidence type="ECO:0000313" key="2">
    <source>
        <dbReference type="EMBL" id="GBN89032.1"/>
    </source>
</evidence>
<keyword evidence="4" id="KW-1185">Reference proteome</keyword>
<proteinExistence type="predicted"/>
<name>A0A4Y2SL93_ARAVE</name>